<dbReference type="EMBL" id="JAZHGC010000024">
    <property type="protein sequence ID" value="MEM5289191.1"/>
    <property type="molecule type" value="Genomic_DNA"/>
</dbReference>
<organism evidence="1 2">
    <name type="scientific">Paraburkholderia sabiae</name>
    <dbReference type="NCBI Taxonomy" id="273251"/>
    <lineage>
        <taxon>Bacteria</taxon>
        <taxon>Pseudomonadati</taxon>
        <taxon>Pseudomonadota</taxon>
        <taxon>Betaproteobacteria</taxon>
        <taxon>Burkholderiales</taxon>
        <taxon>Burkholderiaceae</taxon>
        <taxon>Paraburkholderia</taxon>
    </lineage>
</organism>
<evidence type="ECO:0000313" key="1">
    <source>
        <dbReference type="EMBL" id="MEM5289191.1"/>
    </source>
</evidence>
<dbReference type="RefSeq" id="WP_201652899.1">
    <property type="nucleotide sequence ID" value="NZ_CAJHCS010000016.1"/>
</dbReference>
<dbReference type="InterPro" id="IPR021769">
    <property type="entry name" value="DUF3331"/>
</dbReference>
<dbReference type="Pfam" id="PF11811">
    <property type="entry name" value="DUF3331"/>
    <property type="match status" value="1"/>
</dbReference>
<evidence type="ECO:0000313" key="2">
    <source>
        <dbReference type="Proteomes" id="UP001494588"/>
    </source>
</evidence>
<sequence length="170" mass="19186">MQNSTTTPFIYPSSDDGDIVERALVRLLFPVTMLASPPVETSFRKKMRRAQVVVGRRTHEAEWIPLPARILVREILSAHTLSVSWSDSQTGHYAEQVWRLGLARSDGFCALSGRRIVEGDDVFRPRRSVTYVPANWSRMILASAVPDERQFPALNASQCEDREESVALDD</sequence>
<name>A0ABU9QIC5_9BURK</name>
<reference evidence="1 2" key="1">
    <citation type="submission" date="2024-01" db="EMBL/GenBank/DDBJ databases">
        <title>The diversity of rhizobia nodulating Mimosa spp. in eleven states of Brazil covering several biomes is determined by host plant, location, and edaphic factors.</title>
        <authorList>
            <person name="Rouws L."/>
            <person name="Barauna A."/>
            <person name="Beukes C."/>
            <person name="De Faria S.M."/>
            <person name="Gross E."/>
            <person name="Dos Reis Junior F.B."/>
            <person name="Simon M."/>
            <person name="Maluk M."/>
            <person name="Odee D.W."/>
            <person name="Kenicer G."/>
            <person name="Young J.P.W."/>
            <person name="Reis V.M."/>
            <person name="Zilli J."/>
            <person name="James E.K."/>
        </authorList>
    </citation>
    <scope>NUCLEOTIDE SEQUENCE [LARGE SCALE GENOMIC DNA]</scope>
    <source>
        <strain evidence="1 2">JPY77</strain>
    </source>
</reference>
<protein>
    <submittedName>
        <fullName evidence="1">DUF3331 domain-containing protein</fullName>
    </submittedName>
</protein>
<keyword evidence="2" id="KW-1185">Reference proteome</keyword>
<gene>
    <name evidence="1" type="ORF">V4C55_26005</name>
</gene>
<proteinExistence type="predicted"/>
<accession>A0ABU9QIC5</accession>
<comment type="caution">
    <text evidence="1">The sequence shown here is derived from an EMBL/GenBank/DDBJ whole genome shotgun (WGS) entry which is preliminary data.</text>
</comment>
<dbReference type="Proteomes" id="UP001494588">
    <property type="component" value="Unassembled WGS sequence"/>
</dbReference>